<dbReference type="AlphaFoldDB" id="A0A9N7TQY0"/>
<dbReference type="Gene3D" id="3.90.70.200">
    <property type="entry name" value="Plus-3 domain"/>
    <property type="match status" value="1"/>
</dbReference>
<comment type="subcellular location">
    <subcellularLocation>
        <location evidence="1">Nucleus</location>
    </subcellularLocation>
</comment>
<keyword evidence="2" id="KW-0805">Transcription regulation</keyword>
<feature type="compositionally biased region" description="Basic and acidic residues" evidence="5">
    <location>
        <begin position="196"/>
        <end position="212"/>
    </location>
</feature>
<organism evidence="7 8">
    <name type="scientific">Pleuronectes platessa</name>
    <name type="common">European plaice</name>
    <dbReference type="NCBI Taxonomy" id="8262"/>
    <lineage>
        <taxon>Eukaryota</taxon>
        <taxon>Metazoa</taxon>
        <taxon>Chordata</taxon>
        <taxon>Craniata</taxon>
        <taxon>Vertebrata</taxon>
        <taxon>Euteleostomi</taxon>
        <taxon>Actinopterygii</taxon>
        <taxon>Neopterygii</taxon>
        <taxon>Teleostei</taxon>
        <taxon>Neoteleostei</taxon>
        <taxon>Acanthomorphata</taxon>
        <taxon>Carangaria</taxon>
        <taxon>Pleuronectiformes</taxon>
        <taxon>Pleuronectoidei</taxon>
        <taxon>Pleuronectidae</taxon>
        <taxon>Pleuronectes</taxon>
    </lineage>
</organism>
<evidence type="ECO:0000259" key="6">
    <source>
        <dbReference type="PROSITE" id="PS51360"/>
    </source>
</evidence>
<reference evidence="7" key="1">
    <citation type="submission" date="2020-03" db="EMBL/GenBank/DDBJ databases">
        <authorList>
            <person name="Weist P."/>
        </authorList>
    </citation>
    <scope>NUCLEOTIDE SEQUENCE</scope>
</reference>
<keyword evidence="4" id="KW-0539">Nucleus</keyword>
<dbReference type="Proteomes" id="UP001153269">
    <property type="component" value="Unassembled WGS sequence"/>
</dbReference>
<dbReference type="PANTHER" id="PTHR13115">
    <property type="entry name" value="RNA POLYMERASE-ASSOCIATED PROTEIN RTF1 HOMOLOG"/>
    <property type="match status" value="1"/>
</dbReference>
<sequence length="277" mass="31111">MMTQPALPFEELKRICLPYNRLEKWCHMPFFDITVTGCFVRVATEAGIRDPTQCVAEIVSVMETKNDQQFRSKRPNLVFKLRHAGKDQIVPLSYVSNKGFTISEFNQWKQSMMAAGMKVPTSQMIASKEKSVKKTLDRPFTQGEYYVMIIATGKLSLQDKPSAATSHGDADMRGRKFLVGGAASAASGRSAGTKWKRQDEHGQGPEEKRSRGEVTQPALSPASASSGRSAGTKWKRQDEQEPPEMIASKRKCIREALDNAFTQDEFDFFVAQKKKRF</sequence>
<keyword evidence="3" id="KW-0804">Transcription</keyword>
<evidence type="ECO:0000256" key="5">
    <source>
        <dbReference type="SAM" id="MobiDB-lite"/>
    </source>
</evidence>
<evidence type="ECO:0000313" key="7">
    <source>
        <dbReference type="EMBL" id="CAB1416128.1"/>
    </source>
</evidence>
<gene>
    <name evidence="7" type="ORF">PLEPLA_LOCUS3884</name>
</gene>
<dbReference type="GO" id="GO:0003677">
    <property type="term" value="F:DNA binding"/>
    <property type="evidence" value="ECO:0007669"/>
    <property type="project" value="InterPro"/>
</dbReference>
<feature type="domain" description="Plus3" evidence="6">
    <location>
        <begin position="6"/>
        <end position="137"/>
    </location>
</feature>
<dbReference type="PANTHER" id="PTHR13115:SF8">
    <property type="entry name" value="RNA POLYMERASE-ASSOCIATED PROTEIN RTF1 HOMOLOG"/>
    <property type="match status" value="1"/>
</dbReference>
<dbReference type="InterPro" id="IPR004343">
    <property type="entry name" value="Plus-3_dom"/>
</dbReference>
<keyword evidence="8" id="KW-1185">Reference proteome</keyword>
<name>A0A9N7TQY0_PLEPL</name>
<evidence type="ECO:0000256" key="4">
    <source>
        <dbReference type="ARBA" id="ARBA00023242"/>
    </source>
</evidence>
<feature type="region of interest" description="Disordered" evidence="5">
    <location>
        <begin position="182"/>
        <end position="248"/>
    </location>
</feature>
<accession>A0A9N7TQY0</accession>
<proteinExistence type="predicted"/>
<dbReference type="GO" id="GO:1990269">
    <property type="term" value="F:RNA polymerase II C-terminal domain phosphoserine binding"/>
    <property type="evidence" value="ECO:0007669"/>
    <property type="project" value="TreeGrafter"/>
</dbReference>
<dbReference type="SMART" id="SM00719">
    <property type="entry name" value="Plus3"/>
    <property type="match status" value="1"/>
</dbReference>
<protein>
    <recommendedName>
        <fullName evidence="6">Plus3 domain-containing protein</fullName>
    </recommendedName>
</protein>
<evidence type="ECO:0000256" key="1">
    <source>
        <dbReference type="ARBA" id="ARBA00004123"/>
    </source>
</evidence>
<dbReference type="Pfam" id="PF03126">
    <property type="entry name" value="Plus-3"/>
    <property type="match status" value="1"/>
</dbReference>
<evidence type="ECO:0000256" key="3">
    <source>
        <dbReference type="ARBA" id="ARBA00023163"/>
    </source>
</evidence>
<evidence type="ECO:0000256" key="2">
    <source>
        <dbReference type="ARBA" id="ARBA00023015"/>
    </source>
</evidence>
<dbReference type="SUPFAM" id="SSF159042">
    <property type="entry name" value="Plus3-like"/>
    <property type="match status" value="1"/>
</dbReference>
<feature type="compositionally biased region" description="Low complexity" evidence="5">
    <location>
        <begin position="182"/>
        <end position="192"/>
    </location>
</feature>
<dbReference type="GO" id="GO:0016593">
    <property type="term" value="C:Cdc73/Paf1 complex"/>
    <property type="evidence" value="ECO:0007669"/>
    <property type="project" value="TreeGrafter"/>
</dbReference>
<dbReference type="PROSITE" id="PS51360">
    <property type="entry name" value="PLUS3"/>
    <property type="match status" value="1"/>
</dbReference>
<evidence type="ECO:0000313" key="8">
    <source>
        <dbReference type="Proteomes" id="UP001153269"/>
    </source>
</evidence>
<dbReference type="InterPro" id="IPR036128">
    <property type="entry name" value="Plus3-like_sf"/>
</dbReference>
<dbReference type="EMBL" id="CADEAL010000191">
    <property type="protein sequence ID" value="CAB1416128.1"/>
    <property type="molecule type" value="Genomic_DNA"/>
</dbReference>
<comment type="caution">
    <text evidence="7">The sequence shown here is derived from an EMBL/GenBank/DDBJ whole genome shotgun (WGS) entry which is preliminary data.</text>
</comment>
<feature type="compositionally biased region" description="Low complexity" evidence="5">
    <location>
        <begin position="217"/>
        <end position="231"/>
    </location>
</feature>